<keyword evidence="1" id="KW-0812">Transmembrane</keyword>
<organism evidence="2">
    <name type="scientific">Pithovirus LCPAC101</name>
    <dbReference type="NCBI Taxonomy" id="2506586"/>
    <lineage>
        <taxon>Viruses</taxon>
        <taxon>Pithoviruses</taxon>
    </lineage>
</organism>
<evidence type="ECO:0000313" key="2">
    <source>
        <dbReference type="EMBL" id="QBK89737.1"/>
    </source>
</evidence>
<name>A0A481Z1X7_9VIRU</name>
<keyword evidence="1" id="KW-0472">Membrane</keyword>
<dbReference type="EMBL" id="MK500439">
    <property type="protein sequence ID" value="QBK89737.1"/>
    <property type="molecule type" value="Genomic_DNA"/>
</dbReference>
<reference evidence="2" key="1">
    <citation type="journal article" date="2019" name="MBio">
        <title>Virus Genomes from Deep Sea Sediments Expand the Ocean Megavirome and Support Independent Origins of Viral Gigantism.</title>
        <authorList>
            <person name="Backstrom D."/>
            <person name="Yutin N."/>
            <person name="Jorgensen S.L."/>
            <person name="Dharamshi J."/>
            <person name="Homa F."/>
            <person name="Zaremba-Niedwiedzka K."/>
            <person name="Spang A."/>
            <person name="Wolf Y.I."/>
            <person name="Koonin E.V."/>
            <person name="Ettema T.J."/>
        </authorList>
    </citation>
    <scope>NUCLEOTIDE SEQUENCE</scope>
</reference>
<feature type="transmembrane region" description="Helical" evidence="1">
    <location>
        <begin position="233"/>
        <end position="253"/>
    </location>
</feature>
<dbReference type="GO" id="GO:0016740">
    <property type="term" value="F:transferase activity"/>
    <property type="evidence" value="ECO:0007669"/>
    <property type="project" value="UniProtKB-KW"/>
</dbReference>
<sequence>MPRKFVVYILTDDEYKSEVEELYRIFDKHYFVVHTITLPYQLYKSNDDTVTEKDYNEIYRFDNSLLKSKKKYNSMYTIVIKDTSKIQISKDDLYDTLNNAAKYNEKKSEWDICYLCRWLDRCDLCTPVKNTSTNLSLLETYSPHGVQALMFSPAGRNRCLGIDPMHTGEYFTPVDVPLDTKLNADIEYGSLKAITYSSNIFQYDAKHAYRDSDYVKYSICRIPEEEEVETYSVWLYIIIIVVVLILLFIYHKLSQYMSRARPMNRNNRRYNNLNNNKYYRTSSK</sequence>
<proteinExistence type="predicted"/>
<keyword evidence="2" id="KW-0808">Transferase</keyword>
<keyword evidence="1" id="KW-1133">Transmembrane helix</keyword>
<gene>
    <name evidence="2" type="ORF">LCPAC101_00200</name>
</gene>
<accession>A0A481Z1X7</accession>
<evidence type="ECO:0000256" key="1">
    <source>
        <dbReference type="SAM" id="Phobius"/>
    </source>
</evidence>
<protein>
    <submittedName>
        <fullName evidence="2">Glycosyltransferase family 25</fullName>
    </submittedName>
</protein>